<dbReference type="InterPro" id="IPR003597">
    <property type="entry name" value="Ig_C1-set"/>
</dbReference>
<comment type="caution">
    <text evidence="10">The sequence shown here is derived from an EMBL/GenBank/DDBJ whole genome shotgun (WGS) entry which is preliminary data.</text>
</comment>
<dbReference type="PANTHER" id="PTHR23277">
    <property type="entry name" value="NECTIN-RELATED"/>
    <property type="match status" value="1"/>
</dbReference>
<keyword evidence="4 8" id="KW-0472">Membrane</keyword>
<feature type="domain" description="Ig-like" evidence="9">
    <location>
        <begin position="285"/>
        <end position="369"/>
    </location>
</feature>
<keyword evidence="5" id="KW-1015">Disulfide bond</keyword>
<dbReference type="GO" id="GO:0007156">
    <property type="term" value="P:homophilic cell adhesion via plasma membrane adhesion molecules"/>
    <property type="evidence" value="ECO:0007669"/>
    <property type="project" value="TreeGrafter"/>
</dbReference>
<dbReference type="GO" id="GO:0007157">
    <property type="term" value="P:heterophilic cell-cell adhesion via plasma membrane cell adhesion molecules"/>
    <property type="evidence" value="ECO:0007669"/>
    <property type="project" value="TreeGrafter"/>
</dbReference>
<dbReference type="SMART" id="SM00408">
    <property type="entry name" value="IGc2"/>
    <property type="match status" value="1"/>
</dbReference>
<reference evidence="10" key="1">
    <citation type="journal article" date="2023" name="Science">
        <title>Genome structures resolve the early diversification of teleost fishes.</title>
        <authorList>
            <person name="Parey E."/>
            <person name="Louis A."/>
            <person name="Montfort J."/>
            <person name="Bouchez O."/>
            <person name="Roques C."/>
            <person name="Iampietro C."/>
            <person name="Lluch J."/>
            <person name="Castinel A."/>
            <person name="Donnadieu C."/>
            <person name="Desvignes T."/>
            <person name="Floi Bucao C."/>
            <person name="Jouanno E."/>
            <person name="Wen M."/>
            <person name="Mejri S."/>
            <person name="Dirks R."/>
            <person name="Jansen H."/>
            <person name="Henkel C."/>
            <person name="Chen W.J."/>
            <person name="Zahm M."/>
            <person name="Cabau C."/>
            <person name="Klopp C."/>
            <person name="Thompson A.W."/>
            <person name="Robinson-Rechavi M."/>
            <person name="Braasch I."/>
            <person name="Lecointre G."/>
            <person name="Bobe J."/>
            <person name="Postlethwait J.H."/>
            <person name="Berthelot C."/>
            <person name="Roest Crollius H."/>
            <person name="Guiguen Y."/>
        </authorList>
    </citation>
    <scope>NUCLEOTIDE SEQUENCE</scope>
    <source>
        <strain evidence="10">Concon-B</strain>
    </source>
</reference>
<keyword evidence="11" id="KW-1185">Reference proteome</keyword>
<evidence type="ECO:0000256" key="8">
    <source>
        <dbReference type="SAM" id="Phobius"/>
    </source>
</evidence>
<keyword evidence="8" id="KW-1133">Transmembrane helix</keyword>
<comment type="subcellular location">
    <subcellularLocation>
        <location evidence="1">Membrane</location>
    </subcellularLocation>
</comment>
<dbReference type="OrthoDB" id="10045578at2759"/>
<evidence type="ECO:0000313" key="11">
    <source>
        <dbReference type="Proteomes" id="UP001152803"/>
    </source>
</evidence>
<dbReference type="GO" id="GO:0016020">
    <property type="term" value="C:membrane"/>
    <property type="evidence" value="ECO:0007669"/>
    <property type="project" value="UniProtKB-SubCell"/>
</dbReference>
<keyword evidence="6" id="KW-0325">Glycoprotein</keyword>
<dbReference type="InterPro" id="IPR036179">
    <property type="entry name" value="Ig-like_dom_sf"/>
</dbReference>
<dbReference type="Gene3D" id="2.60.40.10">
    <property type="entry name" value="Immunoglobulins"/>
    <property type="match status" value="3"/>
</dbReference>
<evidence type="ECO:0000256" key="6">
    <source>
        <dbReference type="ARBA" id="ARBA00023180"/>
    </source>
</evidence>
<name>A0A9Q1D446_CONCO</name>
<evidence type="ECO:0000256" key="5">
    <source>
        <dbReference type="ARBA" id="ARBA00023157"/>
    </source>
</evidence>
<evidence type="ECO:0000256" key="1">
    <source>
        <dbReference type="ARBA" id="ARBA00004370"/>
    </source>
</evidence>
<feature type="region of interest" description="Disordered" evidence="7">
    <location>
        <begin position="1"/>
        <end position="23"/>
    </location>
</feature>
<feature type="domain" description="Ig-like" evidence="9">
    <location>
        <begin position="183"/>
        <end position="280"/>
    </location>
</feature>
<dbReference type="InterPro" id="IPR007110">
    <property type="entry name" value="Ig-like_dom"/>
</dbReference>
<keyword evidence="2" id="KW-0732">Signal</keyword>
<feature type="region of interest" description="Disordered" evidence="7">
    <location>
        <begin position="448"/>
        <end position="467"/>
    </location>
</feature>
<dbReference type="AlphaFoldDB" id="A0A9Q1D446"/>
<dbReference type="CDD" id="cd00098">
    <property type="entry name" value="IgC1"/>
    <property type="match status" value="1"/>
</dbReference>
<evidence type="ECO:0000256" key="2">
    <source>
        <dbReference type="ARBA" id="ARBA00022729"/>
    </source>
</evidence>
<evidence type="ECO:0000313" key="10">
    <source>
        <dbReference type="EMBL" id="KAJ8257127.1"/>
    </source>
</evidence>
<dbReference type="SUPFAM" id="SSF48726">
    <property type="entry name" value="Immunoglobulin"/>
    <property type="match status" value="3"/>
</dbReference>
<dbReference type="SMART" id="SM00407">
    <property type="entry name" value="IGc1"/>
    <property type="match status" value="1"/>
</dbReference>
<keyword evidence="8" id="KW-0812">Transmembrane</keyword>
<evidence type="ECO:0000259" key="9">
    <source>
        <dbReference type="PROSITE" id="PS50835"/>
    </source>
</evidence>
<proteinExistence type="predicted"/>
<sequence>MAKEFPESKSGRGRVQSHGSASSSEQTAAVTLLCAVAVVQTGARPAPHTMTQPLLLLYLGWLLWACAAGAADPPVVMYQPLHIEAEVGHPVNLTCTYNYTGGKYDVSGKFYKGKDPLNGDDETQRCQSVGSSDTHFSCDVTHPIESPSPADESVYYCEVVMISINGAIEVKGSGTTLSLHAQPSSIEIQLSPLLSGHKATLDCKVSGFYPGNASVLWFCRETPVLPGSITNSISRNNEGTFSLHSQYSFSPEVKDHNAVCVCQASHPAWRHTHRTSTTLTVHYGPEAVTVSTDSAVVANGSVLVTNGSTLNLTCVADGNPRPETRWLGGSIKEVRHTETLHIPAVQREDEGLYWCVAQNPYGQQNTSITLWVSDSSPAHPGGSKALYSLAAIPCVLVLVIGIVFLRRKGQKNKNALAGQGRQADGSQYDDGELTQYEGVSAAHIVYAAPKRRSKNPPQRSVGPSPVDSSQLVYADIMIPQPIRNLPATSDEMMTVYSEVCARGRRQDRRARKQELDCVYTLTP</sequence>
<dbReference type="InterPro" id="IPR013783">
    <property type="entry name" value="Ig-like_fold"/>
</dbReference>
<dbReference type="PROSITE" id="PS50835">
    <property type="entry name" value="IG_LIKE"/>
    <property type="match status" value="2"/>
</dbReference>
<evidence type="ECO:0000256" key="7">
    <source>
        <dbReference type="SAM" id="MobiDB-lite"/>
    </source>
</evidence>
<dbReference type="SMART" id="SM00409">
    <property type="entry name" value="IG"/>
    <property type="match status" value="3"/>
</dbReference>
<accession>A0A9Q1D446</accession>
<evidence type="ECO:0000256" key="4">
    <source>
        <dbReference type="ARBA" id="ARBA00023136"/>
    </source>
</evidence>
<gene>
    <name evidence="10" type="ORF">COCON_G00192790</name>
</gene>
<dbReference type="InterPro" id="IPR003599">
    <property type="entry name" value="Ig_sub"/>
</dbReference>
<organism evidence="10 11">
    <name type="scientific">Conger conger</name>
    <name type="common">Conger eel</name>
    <name type="synonym">Muraena conger</name>
    <dbReference type="NCBI Taxonomy" id="82655"/>
    <lineage>
        <taxon>Eukaryota</taxon>
        <taxon>Metazoa</taxon>
        <taxon>Chordata</taxon>
        <taxon>Craniata</taxon>
        <taxon>Vertebrata</taxon>
        <taxon>Euteleostomi</taxon>
        <taxon>Actinopterygii</taxon>
        <taxon>Neopterygii</taxon>
        <taxon>Teleostei</taxon>
        <taxon>Anguilliformes</taxon>
        <taxon>Congridae</taxon>
        <taxon>Conger</taxon>
    </lineage>
</organism>
<feature type="transmembrane region" description="Helical" evidence="8">
    <location>
        <begin position="385"/>
        <end position="405"/>
    </location>
</feature>
<feature type="compositionally biased region" description="Basic and acidic residues" evidence="7">
    <location>
        <begin position="1"/>
        <end position="10"/>
    </location>
</feature>
<dbReference type="Pfam" id="PF07654">
    <property type="entry name" value="C1-set"/>
    <property type="match status" value="1"/>
</dbReference>
<dbReference type="InterPro" id="IPR051427">
    <property type="entry name" value="Nectin/Nectin-like"/>
</dbReference>
<dbReference type="Proteomes" id="UP001152803">
    <property type="component" value="Unassembled WGS sequence"/>
</dbReference>
<dbReference type="PANTHER" id="PTHR23277:SF108">
    <property type="entry name" value="FASCICLIN-3"/>
    <property type="match status" value="1"/>
</dbReference>
<evidence type="ECO:0000256" key="3">
    <source>
        <dbReference type="ARBA" id="ARBA00022737"/>
    </source>
</evidence>
<dbReference type="EMBL" id="JAFJMO010000014">
    <property type="protein sequence ID" value="KAJ8257127.1"/>
    <property type="molecule type" value="Genomic_DNA"/>
</dbReference>
<dbReference type="GO" id="GO:0005912">
    <property type="term" value="C:adherens junction"/>
    <property type="evidence" value="ECO:0007669"/>
    <property type="project" value="TreeGrafter"/>
</dbReference>
<keyword evidence="3" id="KW-0677">Repeat</keyword>
<dbReference type="InterPro" id="IPR003598">
    <property type="entry name" value="Ig_sub2"/>
</dbReference>
<protein>
    <recommendedName>
        <fullName evidence="9">Ig-like domain-containing protein</fullName>
    </recommendedName>
</protein>
<dbReference type="Pfam" id="PF13927">
    <property type="entry name" value="Ig_3"/>
    <property type="match status" value="1"/>
</dbReference>